<comment type="subcellular location">
    <subcellularLocation>
        <location evidence="2">Cell inner membrane</location>
        <topology evidence="2">Multi-pass membrane protein</topology>
    </subcellularLocation>
    <subcellularLocation>
        <location evidence="11">Cell membrane</location>
        <topology evidence="11">Multi-pass membrane protein</topology>
    </subcellularLocation>
</comment>
<dbReference type="PANTHER" id="PTHR30614">
    <property type="entry name" value="MEMBRANE COMPONENT OF AMINO ACID ABC TRANSPORTER"/>
    <property type="match status" value="1"/>
</dbReference>
<dbReference type="NCBIfam" id="TIGR01726">
    <property type="entry name" value="HEQRo_perm_3TM"/>
    <property type="match status" value="1"/>
</dbReference>
<protein>
    <recommendedName>
        <fullName evidence="4">Putative glutamine transport system permease protein GlnP</fullName>
    </recommendedName>
</protein>
<reference evidence="13 14" key="1">
    <citation type="submission" date="2009-05" db="EMBL/GenBank/DDBJ databases">
        <authorList>
            <person name="Setubal J.C."/>
            <person name="Boyle S."/>
            <person name="Crasta O.R."/>
            <person name="Gillespie J.J."/>
            <person name="Kenyon R.W."/>
            <person name="Lu J."/>
            <person name="Mane S."/>
            <person name="Nagrani S."/>
            <person name="Shallom J.M."/>
            <person name="Shallom S."/>
            <person name="Shukla M."/>
            <person name="Snyder E.E."/>
            <person name="Sobral B.W."/>
            <person name="Wattam A.R."/>
            <person name="Will R."/>
            <person name="Williams K."/>
            <person name="Yoo H."/>
            <person name="Munk C."/>
            <person name="Tapia R."/>
            <person name="Green L."/>
            <person name="Rogers Y."/>
            <person name="Detter J.C."/>
            <person name="Bruce D."/>
            <person name="Brettin T.S."/>
            <person name="Tsolis R."/>
        </authorList>
    </citation>
    <scope>NUCLEOTIDE SEQUENCE [LARGE SCALE GENOMIC DNA]</scope>
    <source>
        <strain evidence="13 14">LMG 3301</strain>
    </source>
</reference>
<dbReference type="GO" id="GO:0006865">
    <property type="term" value="P:amino acid transport"/>
    <property type="evidence" value="ECO:0007669"/>
    <property type="project" value="UniProtKB-KW"/>
</dbReference>
<dbReference type="SUPFAM" id="SSF161098">
    <property type="entry name" value="MetI-like"/>
    <property type="match status" value="1"/>
</dbReference>
<keyword evidence="10 11" id="KW-0472">Membrane</keyword>
<evidence type="ECO:0000256" key="1">
    <source>
        <dbReference type="ARBA" id="ARBA00003159"/>
    </source>
</evidence>
<dbReference type="Proteomes" id="UP000004386">
    <property type="component" value="Unassembled WGS sequence"/>
</dbReference>
<feature type="transmembrane region" description="Helical" evidence="11">
    <location>
        <begin position="192"/>
        <end position="209"/>
    </location>
</feature>
<dbReference type="GO" id="GO:0022857">
    <property type="term" value="F:transmembrane transporter activity"/>
    <property type="evidence" value="ECO:0007669"/>
    <property type="project" value="InterPro"/>
</dbReference>
<dbReference type="CDD" id="cd06261">
    <property type="entry name" value="TM_PBP2"/>
    <property type="match status" value="1"/>
</dbReference>
<comment type="similarity">
    <text evidence="3">Belongs to the binding-protein-dependent transport system permease family. HisMQ subfamily.</text>
</comment>
<gene>
    <name evidence="13" type="ORF">OINT_2000117</name>
</gene>
<dbReference type="Gene3D" id="1.10.3720.10">
    <property type="entry name" value="MetI-like"/>
    <property type="match status" value="1"/>
</dbReference>
<feature type="transmembrane region" description="Helical" evidence="11">
    <location>
        <begin position="91"/>
        <end position="108"/>
    </location>
</feature>
<feature type="transmembrane region" description="Helical" evidence="11">
    <location>
        <begin position="25"/>
        <end position="51"/>
    </location>
</feature>
<dbReference type="InterPro" id="IPR010065">
    <property type="entry name" value="AA_ABC_transptr_permease_3TM"/>
</dbReference>
<evidence type="ECO:0000313" key="14">
    <source>
        <dbReference type="Proteomes" id="UP000004386"/>
    </source>
</evidence>
<evidence type="ECO:0000256" key="11">
    <source>
        <dbReference type="RuleBase" id="RU363032"/>
    </source>
</evidence>
<keyword evidence="9 11" id="KW-1133">Transmembrane helix</keyword>
<evidence type="ECO:0000256" key="3">
    <source>
        <dbReference type="ARBA" id="ARBA00010072"/>
    </source>
</evidence>
<accession>C4WLK8</accession>
<evidence type="ECO:0000256" key="6">
    <source>
        <dbReference type="ARBA" id="ARBA00022475"/>
    </source>
</evidence>
<dbReference type="GO" id="GO:0043190">
    <property type="term" value="C:ATP-binding cassette (ABC) transporter complex"/>
    <property type="evidence" value="ECO:0007669"/>
    <property type="project" value="InterPro"/>
</dbReference>
<sequence>MREDWMQALDFSIVTPYTDLLLTGLWWTLVLTVASAFLSFVLGIAFALVVLYAPAILAWPVRFFMWLFMGTPLLLQLFLIYFGLVQIGIDIPALGAGIIGLSLHFAVYNADIIRAGIVAVDPGQMEGARSIGFSHGQALRYVVIPQAIRNTIPPIGNNMIVLLKDTSLVSIIGIAELVHSAQLAISETFSPFEFYITVAAIYYVVNLVLEAGLRRIERKVEVTR</sequence>
<feature type="domain" description="ABC transmembrane type-1" evidence="12">
    <location>
        <begin position="25"/>
        <end position="213"/>
    </location>
</feature>
<evidence type="ECO:0000259" key="12">
    <source>
        <dbReference type="PROSITE" id="PS50928"/>
    </source>
</evidence>
<dbReference type="InterPro" id="IPR000515">
    <property type="entry name" value="MetI-like"/>
</dbReference>
<evidence type="ECO:0000256" key="5">
    <source>
        <dbReference type="ARBA" id="ARBA00022448"/>
    </source>
</evidence>
<evidence type="ECO:0000256" key="9">
    <source>
        <dbReference type="ARBA" id="ARBA00022989"/>
    </source>
</evidence>
<keyword evidence="7 11" id="KW-0812">Transmembrane</keyword>
<name>C4WLK8_9HYPH</name>
<keyword evidence="6" id="KW-1003">Cell membrane</keyword>
<dbReference type="PROSITE" id="PS50928">
    <property type="entry name" value="ABC_TM1"/>
    <property type="match status" value="1"/>
</dbReference>
<dbReference type="InterPro" id="IPR035906">
    <property type="entry name" value="MetI-like_sf"/>
</dbReference>
<dbReference type="HOGENOM" id="CLU_019602_1_1_5"/>
<dbReference type="EMBL" id="ACQA01000002">
    <property type="protein sequence ID" value="EEQ92990.1"/>
    <property type="molecule type" value="Genomic_DNA"/>
</dbReference>
<evidence type="ECO:0000256" key="7">
    <source>
        <dbReference type="ARBA" id="ARBA00022692"/>
    </source>
</evidence>
<organism evidence="13 14">
    <name type="scientific">Brucella intermedia LMG 3301</name>
    <dbReference type="NCBI Taxonomy" id="641118"/>
    <lineage>
        <taxon>Bacteria</taxon>
        <taxon>Pseudomonadati</taxon>
        <taxon>Pseudomonadota</taxon>
        <taxon>Alphaproteobacteria</taxon>
        <taxon>Hyphomicrobiales</taxon>
        <taxon>Brucellaceae</taxon>
        <taxon>Brucella/Ochrobactrum group</taxon>
        <taxon>Brucella</taxon>
    </lineage>
</organism>
<keyword evidence="8" id="KW-0029">Amino-acid transport</keyword>
<dbReference type="PANTHER" id="PTHR30614:SF0">
    <property type="entry name" value="L-CYSTINE TRANSPORT SYSTEM PERMEASE PROTEIN TCYL"/>
    <property type="match status" value="1"/>
</dbReference>
<feature type="transmembrane region" description="Helical" evidence="11">
    <location>
        <begin position="168"/>
        <end position="186"/>
    </location>
</feature>
<dbReference type="InterPro" id="IPR043429">
    <property type="entry name" value="ArtM/GltK/GlnP/TcyL/YhdX-like"/>
</dbReference>
<evidence type="ECO:0000256" key="8">
    <source>
        <dbReference type="ARBA" id="ARBA00022970"/>
    </source>
</evidence>
<proteinExistence type="inferred from homology"/>
<dbReference type="FunFam" id="1.10.3720.10:FF:000033">
    <property type="entry name" value="Polar amino acid ABC transporter permease"/>
    <property type="match status" value="1"/>
</dbReference>
<evidence type="ECO:0000313" key="13">
    <source>
        <dbReference type="EMBL" id="EEQ92990.1"/>
    </source>
</evidence>
<evidence type="ECO:0000256" key="2">
    <source>
        <dbReference type="ARBA" id="ARBA00004429"/>
    </source>
</evidence>
<comment type="caution">
    <text evidence="13">The sequence shown here is derived from an EMBL/GenBank/DDBJ whole genome shotgun (WGS) entry which is preliminary data.</text>
</comment>
<evidence type="ECO:0000256" key="10">
    <source>
        <dbReference type="ARBA" id="ARBA00023136"/>
    </source>
</evidence>
<comment type="function">
    <text evidence="1">Part of the binding-protein-dependent transport system for glutamine; probably responsible for the translocation of the substrate across the membrane.</text>
</comment>
<keyword evidence="5 11" id="KW-0813">Transport</keyword>
<dbReference type="Pfam" id="PF00528">
    <property type="entry name" value="BPD_transp_1"/>
    <property type="match status" value="1"/>
</dbReference>
<feature type="transmembrane region" description="Helical" evidence="11">
    <location>
        <begin position="63"/>
        <end position="85"/>
    </location>
</feature>
<evidence type="ECO:0000256" key="4">
    <source>
        <dbReference type="ARBA" id="ARBA00016506"/>
    </source>
</evidence>
<dbReference type="AlphaFoldDB" id="C4WLK8"/>